<feature type="transmembrane region" description="Helical" evidence="1">
    <location>
        <begin position="137"/>
        <end position="162"/>
    </location>
</feature>
<keyword evidence="1" id="KW-0472">Membrane</keyword>
<accession>A0A0W8FG71</accession>
<proteinExistence type="predicted"/>
<keyword evidence="1" id="KW-1133">Transmembrane helix</keyword>
<feature type="transmembrane region" description="Helical" evidence="1">
    <location>
        <begin position="12"/>
        <end position="36"/>
    </location>
</feature>
<evidence type="ECO:0000313" key="3">
    <source>
        <dbReference type="EMBL" id="KUG19880.1"/>
    </source>
</evidence>
<feature type="transmembrane region" description="Helical" evidence="1">
    <location>
        <begin position="111"/>
        <end position="130"/>
    </location>
</feature>
<feature type="domain" description="Heparan-alpha-glucosaminide N-acetyltransferase catalytic" evidence="2">
    <location>
        <begin position="6"/>
        <end position="231"/>
    </location>
</feature>
<comment type="caution">
    <text evidence="3">The sequence shown here is derived from an EMBL/GenBank/DDBJ whole genome shotgun (WGS) entry which is preliminary data.</text>
</comment>
<reference evidence="3" key="1">
    <citation type="journal article" date="2015" name="Proc. Natl. Acad. Sci. U.S.A.">
        <title>Networks of energetic and metabolic interactions define dynamics in microbial communities.</title>
        <authorList>
            <person name="Embree M."/>
            <person name="Liu J.K."/>
            <person name="Al-Bassam M.M."/>
            <person name="Zengler K."/>
        </authorList>
    </citation>
    <scope>NUCLEOTIDE SEQUENCE</scope>
</reference>
<feature type="transmembrane region" description="Helical" evidence="1">
    <location>
        <begin position="48"/>
        <end position="67"/>
    </location>
</feature>
<gene>
    <name evidence="3" type="ORF">ASZ90_010382</name>
</gene>
<protein>
    <recommendedName>
        <fullName evidence="2">Heparan-alpha-glucosaminide N-acetyltransferase catalytic domain-containing protein</fullName>
    </recommendedName>
</protein>
<sequence length="249" mass="27878">MAAGERYWEIDTLRGIAVVTMIAFHAVFDVWFFGILPVNPSEGFWRMLAYFTASTFIFLVGLSLTISHARAVQRFGGGMLYTRYLRRGLLLFCCGLAITGITWLFFRPGFIVFGILHFIGTSVLVAPFFLRFRTFNLMAGAAAILAGFALAGVEGPIWLLWLGLRPASFYSLDYIPLLPWFGLVLVGMYSGSLLYPEGRRRLSIRTEAPAFFGPLILLGRHSLAIYLIHQPVILLVLLALAPDNLLSFW</sequence>
<dbReference type="InterPro" id="IPR012429">
    <property type="entry name" value="HGSNAT_cat"/>
</dbReference>
<feature type="transmembrane region" description="Helical" evidence="1">
    <location>
        <begin position="88"/>
        <end position="105"/>
    </location>
</feature>
<feature type="transmembrane region" description="Helical" evidence="1">
    <location>
        <begin position="174"/>
        <end position="195"/>
    </location>
</feature>
<evidence type="ECO:0000256" key="1">
    <source>
        <dbReference type="SAM" id="Phobius"/>
    </source>
</evidence>
<organism evidence="3">
    <name type="scientific">hydrocarbon metagenome</name>
    <dbReference type="NCBI Taxonomy" id="938273"/>
    <lineage>
        <taxon>unclassified sequences</taxon>
        <taxon>metagenomes</taxon>
        <taxon>ecological metagenomes</taxon>
    </lineage>
</organism>
<evidence type="ECO:0000259" key="2">
    <source>
        <dbReference type="Pfam" id="PF07786"/>
    </source>
</evidence>
<dbReference type="EMBL" id="LNQE01001248">
    <property type="protein sequence ID" value="KUG19880.1"/>
    <property type="molecule type" value="Genomic_DNA"/>
</dbReference>
<name>A0A0W8FG71_9ZZZZ</name>
<dbReference type="Pfam" id="PF07786">
    <property type="entry name" value="HGSNAT_cat"/>
    <property type="match status" value="1"/>
</dbReference>
<feature type="transmembrane region" description="Helical" evidence="1">
    <location>
        <begin position="223"/>
        <end position="241"/>
    </location>
</feature>
<keyword evidence="1" id="KW-0812">Transmembrane</keyword>
<dbReference type="AlphaFoldDB" id="A0A0W8FG71"/>